<accession>A0A5J4ZMZ3</accession>
<dbReference type="InterPro" id="IPR053022">
    <property type="entry name" value="Chloroplast_translocon_comp"/>
</dbReference>
<name>A0A5J4ZMZ3_9ASTE</name>
<dbReference type="OrthoDB" id="1690181at2759"/>
<dbReference type="AlphaFoldDB" id="A0A5J4ZMZ3"/>
<evidence type="ECO:0000313" key="2">
    <source>
        <dbReference type="Proteomes" id="UP000325577"/>
    </source>
</evidence>
<sequence>MSSAPRKAPPIENKLPCSLEELYSGTTKKMKIFKEIADASGTRIVCLIKSPTVWFYVMLMSTRMITSLAGSVTAVFNCQGPLDAPIFVGSGLVSRKIAHSVSDFPASAAYEAMMRNQEAGAVAAIDRVPFSYISANFTFNTDNCVADLYGIRASLVDGGEIRGAGNAWICPEVLNCMQTLNCFKVRWRNVWGEIFNSFGEGRPMSSAPRKAPPIENKLPCSLEELYSGTTKKMKIFREIADASG</sequence>
<dbReference type="EMBL" id="CM018050">
    <property type="protein sequence ID" value="KAA8518441.1"/>
    <property type="molecule type" value="Genomic_DNA"/>
</dbReference>
<dbReference type="PANTHER" id="PTHR34457:SF3">
    <property type="entry name" value="PROTEIN TIC236, CHLOROPLASTIC"/>
    <property type="match status" value="1"/>
</dbReference>
<proteinExistence type="predicted"/>
<keyword evidence="2" id="KW-1185">Reference proteome</keyword>
<organism evidence="1 2">
    <name type="scientific">Nyssa sinensis</name>
    <dbReference type="NCBI Taxonomy" id="561372"/>
    <lineage>
        <taxon>Eukaryota</taxon>
        <taxon>Viridiplantae</taxon>
        <taxon>Streptophyta</taxon>
        <taxon>Embryophyta</taxon>
        <taxon>Tracheophyta</taxon>
        <taxon>Spermatophyta</taxon>
        <taxon>Magnoliopsida</taxon>
        <taxon>eudicotyledons</taxon>
        <taxon>Gunneridae</taxon>
        <taxon>Pentapetalae</taxon>
        <taxon>asterids</taxon>
        <taxon>Cornales</taxon>
        <taxon>Nyssaceae</taxon>
        <taxon>Nyssa</taxon>
    </lineage>
</organism>
<protein>
    <submittedName>
        <fullName evidence="1">Uncharacterized protein</fullName>
    </submittedName>
</protein>
<evidence type="ECO:0000313" key="1">
    <source>
        <dbReference type="EMBL" id="KAA8518441.1"/>
    </source>
</evidence>
<dbReference type="Proteomes" id="UP000325577">
    <property type="component" value="Linkage Group LG7"/>
</dbReference>
<reference evidence="1 2" key="1">
    <citation type="submission" date="2019-09" db="EMBL/GenBank/DDBJ databases">
        <title>A chromosome-level genome assembly of the Chinese tupelo Nyssa sinensis.</title>
        <authorList>
            <person name="Yang X."/>
            <person name="Kang M."/>
            <person name="Yang Y."/>
            <person name="Xiong H."/>
            <person name="Wang M."/>
            <person name="Zhang Z."/>
            <person name="Wang Z."/>
            <person name="Wu H."/>
            <person name="Ma T."/>
            <person name="Liu J."/>
            <person name="Xi Z."/>
        </authorList>
    </citation>
    <scope>NUCLEOTIDE SEQUENCE [LARGE SCALE GENOMIC DNA]</scope>
    <source>
        <strain evidence="1">J267</strain>
        <tissue evidence="1">Leaf</tissue>
    </source>
</reference>
<gene>
    <name evidence="1" type="ORF">F0562_015915</name>
</gene>
<dbReference type="PANTHER" id="PTHR34457">
    <property type="entry name" value="EMBRYO DEFECTIVE 2410"/>
    <property type="match status" value="1"/>
</dbReference>
<dbReference type="Gene3D" id="2.60.260.20">
    <property type="entry name" value="Urease metallochaperone UreE, N-terminal domain"/>
    <property type="match status" value="2"/>
</dbReference>